<reference evidence="15" key="1">
    <citation type="journal article" date="2021" name="Nat. Commun.">
        <title>Genetic determinants of endophytism in the Arabidopsis root mycobiome.</title>
        <authorList>
            <person name="Mesny F."/>
            <person name="Miyauchi S."/>
            <person name="Thiergart T."/>
            <person name="Pickel B."/>
            <person name="Atanasova L."/>
            <person name="Karlsson M."/>
            <person name="Huettel B."/>
            <person name="Barry K.W."/>
            <person name="Haridas S."/>
            <person name="Chen C."/>
            <person name="Bauer D."/>
            <person name="Andreopoulos W."/>
            <person name="Pangilinan J."/>
            <person name="LaButti K."/>
            <person name="Riley R."/>
            <person name="Lipzen A."/>
            <person name="Clum A."/>
            <person name="Drula E."/>
            <person name="Henrissat B."/>
            <person name="Kohler A."/>
            <person name="Grigoriev I.V."/>
            <person name="Martin F.M."/>
            <person name="Hacquard S."/>
        </authorList>
    </citation>
    <scope>NUCLEOTIDE SEQUENCE</scope>
    <source>
        <strain evidence="15">MPI-CAGE-CH-0230</strain>
    </source>
</reference>
<keyword evidence="8" id="KW-0378">Hydrolase</keyword>
<evidence type="ECO:0000313" key="16">
    <source>
        <dbReference type="Proteomes" id="UP000756346"/>
    </source>
</evidence>
<evidence type="ECO:0000259" key="14">
    <source>
        <dbReference type="SMART" id="SM01124"/>
    </source>
</evidence>
<dbReference type="GeneID" id="70180643"/>
<dbReference type="PANTHER" id="PTHR12849">
    <property type="entry name" value="RNA LARIAT DEBRANCHING ENZYME"/>
    <property type="match status" value="1"/>
</dbReference>
<comment type="cofactor">
    <cofactor evidence="3">
        <name>Fe(2+)</name>
        <dbReference type="ChEBI" id="CHEBI:29033"/>
    </cofactor>
</comment>
<feature type="region of interest" description="Disordered" evidence="13">
    <location>
        <begin position="299"/>
        <end position="337"/>
    </location>
</feature>
<dbReference type="PANTHER" id="PTHR12849:SF0">
    <property type="entry name" value="LARIAT DEBRANCHING ENZYME"/>
    <property type="match status" value="1"/>
</dbReference>
<evidence type="ECO:0000256" key="2">
    <source>
        <dbReference type="ARBA" id="ARBA00001947"/>
    </source>
</evidence>
<comment type="cofactor">
    <cofactor evidence="2">
        <name>Zn(2+)</name>
        <dbReference type="ChEBI" id="CHEBI:29105"/>
    </cofactor>
</comment>
<organism evidence="15 16">
    <name type="scientific">Microdochium trichocladiopsis</name>
    <dbReference type="NCBI Taxonomy" id="1682393"/>
    <lineage>
        <taxon>Eukaryota</taxon>
        <taxon>Fungi</taxon>
        <taxon>Dikarya</taxon>
        <taxon>Ascomycota</taxon>
        <taxon>Pezizomycotina</taxon>
        <taxon>Sordariomycetes</taxon>
        <taxon>Xylariomycetidae</taxon>
        <taxon>Xylariales</taxon>
        <taxon>Microdochiaceae</taxon>
        <taxon>Microdochium</taxon>
    </lineage>
</organism>
<protein>
    <submittedName>
        <fullName evidence="15">Lariat debranching enzyme, C-terminal domain-containing protein</fullName>
    </submittedName>
</protein>
<evidence type="ECO:0000256" key="7">
    <source>
        <dbReference type="ARBA" id="ARBA00022723"/>
    </source>
</evidence>
<evidence type="ECO:0000256" key="11">
    <source>
        <dbReference type="ARBA" id="ARBA00023211"/>
    </source>
</evidence>
<evidence type="ECO:0000256" key="10">
    <source>
        <dbReference type="ARBA" id="ARBA00023004"/>
    </source>
</evidence>
<dbReference type="Pfam" id="PF05011">
    <property type="entry name" value="DBR1"/>
    <property type="match status" value="1"/>
</dbReference>
<evidence type="ECO:0000256" key="8">
    <source>
        <dbReference type="ARBA" id="ARBA00022801"/>
    </source>
</evidence>
<comment type="similarity">
    <text evidence="5">Belongs to the lariat debranching enzyme family.</text>
</comment>
<evidence type="ECO:0000256" key="5">
    <source>
        <dbReference type="ARBA" id="ARBA00006045"/>
    </source>
</evidence>
<proteinExistence type="inferred from homology"/>
<evidence type="ECO:0000256" key="3">
    <source>
        <dbReference type="ARBA" id="ARBA00001954"/>
    </source>
</evidence>
<evidence type="ECO:0000256" key="4">
    <source>
        <dbReference type="ARBA" id="ARBA00004123"/>
    </source>
</evidence>
<dbReference type="InterPro" id="IPR007708">
    <property type="entry name" value="DBR1_C"/>
</dbReference>
<dbReference type="GO" id="GO:0000398">
    <property type="term" value="P:mRNA splicing, via spliceosome"/>
    <property type="evidence" value="ECO:0007669"/>
    <property type="project" value="TreeGrafter"/>
</dbReference>
<keyword evidence="10" id="KW-0408">Iron</keyword>
<dbReference type="GO" id="GO:0005634">
    <property type="term" value="C:nucleus"/>
    <property type="evidence" value="ECO:0007669"/>
    <property type="project" value="UniProtKB-SubCell"/>
</dbReference>
<gene>
    <name evidence="15" type="ORF">B0I36DRAFT_259071</name>
</gene>
<dbReference type="SMART" id="SM01124">
    <property type="entry name" value="DBR1"/>
    <property type="match status" value="1"/>
</dbReference>
<dbReference type="AlphaFoldDB" id="A0A9P8YII4"/>
<dbReference type="GO" id="GO:0008419">
    <property type="term" value="F:RNA lariat debranching enzyme activity"/>
    <property type="evidence" value="ECO:0007669"/>
    <property type="project" value="UniProtKB-ARBA"/>
</dbReference>
<dbReference type="SUPFAM" id="SSF56300">
    <property type="entry name" value="Metallo-dependent phosphatases"/>
    <property type="match status" value="1"/>
</dbReference>
<feature type="compositionally biased region" description="Basic residues" evidence="13">
    <location>
        <begin position="584"/>
        <end position="596"/>
    </location>
</feature>
<evidence type="ECO:0000256" key="6">
    <source>
        <dbReference type="ARBA" id="ARBA00022664"/>
    </source>
</evidence>
<evidence type="ECO:0000313" key="15">
    <source>
        <dbReference type="EMBL" id="KAH7039931.1"/>
    </source>
</evidence>
<feature type="domain" description="Lariat debranching enzyme C-terminal" evidence="14">
    <location>
        <begin position="362"/>
        <end position="531"/>
    </location>
</feature>
<dbReference type="InterPro" id="IPR029052">
    <property type="entry name" value="Metallo-depent_PP-like"/>
</dbReference>
<comment type="cofactor">
    <cofactor evidence="1">
        <name>Mn(2+)</name>
        <dbReference type="ChEBI" id="CHEBI:29035"/>
    </cofactor>
</comment>
<dbReference type="Pfam" id="PF00149">
    <property type="entry name" value="Metallophos"/>
    <property type="match status" value="1"/>
</dbReference>
<dbReference type="OrthoDB" id="407609at2759"/>
<dbReference type="Proteomes" id="UP000756346">
    <property type="component" value="Unassembled WGS sequence"/>
</dbReference>
<sequence length="596" mass="64295">MDSGTFETEGVRVAVEGCGHGTLDAIYASVANSAKARGWDGVDLLIIGGDFEAVRNAADLSVMSVPAKYRELGDFPAYYNGTKVAPFLTIFIAGNHEASSYLWELYYGGWVAPNIYYLGAANVVRFGPLRIAGMSGIWKGFDYRKTHHERLPFSQDDIKSFYHVREMDVRKLLQIREQVDVGLSHDWPRAIENHGNARALWNMKPDFERESHDGSLGNPAAAYVMDRLRPAYWFSAHMHCKFSAVKTYDPAPVQDSTNADTAGAPTSAEPAQASAAIPSNVNVEASANPDEIDLDMDDEEEEGAPTTEIKDSVANEQSTEPPVVVAADPGPSTVPDALRAQLPASFSKPAPQAPKLPPGQPVPPTITNTTTRFVALDKCLPGRKCIQLAGLMPLDSTALATYPPVDQPEPSYTDTDTATPAQTHTRFKLQYDPEWLAITRVFHPSLVFGDRSAMPPPDLGEAAYSAQIDAERAWVDANIVAQQKLDVPRNFQITAPPHQDGDPETVDYQPQEYTNNQTAAFCELLGIENLWDASEAERAERMAQGPPPSEHRGGFGGGGGRGGRGRGGFGGGGGRGGYGGGGRGRGRGRGGRGRGR</sequence>
<evidence type="ECO:0000256" key="1">
    <source>
        <dbReference type="ARBA" id="ARBA00001936"/>
    </source>
</evidence>
<keyword evidence="6" id="KW-0507">mRNA processing</keyword>
<evidence type="ECO:0000256" key="13">
    <source>
        <dbReference type="SAM" id="MobiDB-lite"/>
    </source>
</evidence>
<dbReference type="RefSeq" id="XP_046017986.1">
    <property type="nucleotide sequence ID" value="XM_046151097.1"/>
</dbReference>
<accession>A0A9P8YII4</accession>
<keyword evidence="11" id="KW-0464">Manganese</keyword>
<keyword evidence="16" id="KW-1185">Reference proteome</keyword>
<comment type="caution">
    <text evidence="15">The sequence shown here is derived from an EMBL/GenBank/DDBJ whole genome shotgun (WGS) entry which is preliminary data.</text>
</comment>
<dbReference type="GO" id="GO:0046872">
    <property type="term" value="F:metal ion binding"/>
    <property type="evidence" value="ECO:0007669"/>
    <property type="project" value="UniProtKB-KW"/>
</dbReference>
<name>A0A9P8YII4_9PEZI</name>
<feature type="region of interest" description="Disordered" evidence="13">
    <location>
        <begin position="254"/>
        <end position="279"/>
    </location>
</feature>
<keyword evidence="9" id="KW-0862">Zinc</keyword>
<feature type="compositionally biased region" description="Gly residues" evidence="13">
    <location>
        <begin position="554"/>
        <end position="583"/>
    </location>
</feature>
<keyword evidence="12" id="KW-0539">Nucleus</keyword>
<keyword evidence="7" id="KW-0479">Metal-binding</keyword>
<dbReference type="CDD" id="cd00844">
    <property type="entry name" value="MPP_Dbr1_N"/>
    <property type="match status" value="1"/>
</dbReference>
<evidence type="ECO:0000256" key="9">
    <source>
        <dbReference type="ARBA" id="ARBA00022833"/>
    </source>
</evidence>
<dbReference type="EMBL" id="JAGTJQ010000001">
    <property type="protein sequence ID" value="KAH7039931.1"/>
    <property type="molecule type" value="Genomic_DNA"/>
</dbReference>
<comment type="subcellular location">
    <subcellularLocation>
        <location evidence="4">Nucleus</location>
    </subcellularLocation>
</comment>
<evidence type="ECO:0000256" key="12">
    <source>
        <dbReference type="ARBA" id="ARBA00023242"/>
    </source>
</evidence>
<feature type="region of interest" description="Disordered" evidence="13">
    <location>
        <begin position="537"/>
        <end position="596"/>
    </location>
</feature>
<dbReference type="InterPro" id="IPR004843">
    <property type="entry name" value="Calcineurin-like_PHP"/>
</dbReference>
<dbReference type="InterPro" id="IPR041816">
    <property type="entry name" value="Dbr1_N"/>
</dbReference>